<dbReference type="EMBL" id="APMP01000011">
    <property type="protein sequence ID" value="ENZ81948.1"/>
    <property type="molecule type" value="Genomic_DNA"/>
</dbReference>
<evidence type="ECO:0000256" key="1">
    <source>
        <dbReference type="ARBA" id="ARBA00004141"/>
    </source>
</evidence>
<evidence type="ECO:0000313" key="9">
    <source>
        <dbReference type="Proteomes" id="UP000013063"/>
    </source>
</evidence>
<keyword evidence="4 6" id="KW-1133">Transmembrane helix</keyword>
<organism evidence="8 9">
    <name type="scientific">Caulobacter vibrioides OR37</name>
    <dbReference type="NCBI Taxonomy" id="1292034"/>
    <lineage>
        <taxon>Bacteria</taxon>
        <taxon>Pseudomonadati</taxon>
        <taxon>Pseudomonadota</taxon>
        <taxon>Alphaproteobacteria</taxon>
        <taxon>Caulobacterales</taxon>
        <taxon>Caulobacteraceae</taxon>
        <taxon>Caulobacter</taxon>
    </lineage>
</organism>
<comment type="subcellular location">
    <subcellularLocation>
        <location evidence="1">Membrane</location>
        <topology evidence="1">Multi-pass membrane protein</topology>
    </subcellularLocation>
</comment>
<dbReference type="Pfam" id="PF04138">
    <property type="entry name" value="GtrA_DPMS_TM"/>
    <property type="match status" value="1"/>
</dbReference>
<comment type="caution">
    <text evidence="8">The sequence shown here is derived from an EMBL/GenBank/DDBJ whole genome shotgun (WGS) entry which is preliminary data.</text>
</comment>
<dbReference type="RefSeq" id="WP_004619527.1">
    <property type="nucleotide sequence ID" value="NZ_APMP01000011.1"/>
</dbReference>
<dbReference type="STRING" id="1292034.OR37_02184"/>
<dbReference type="AlphaFoldDB" id="R0E8Y4"/>
<reference evidence="8 9" key="1">
    <citation type="journal article" date="2013" name="Genome Announc.">
        <title>Draft Genome Sequence for Caulobacter sp. Strain OR37, a Bacterium Tolerant to Heavy Metals.</title>
        <authorList>
            <person name="Utturkar S.M."/>
            <person name="Bollmann A."/>
            <person name="Brzoska R.M."/>
            <person name="Klingeman D.M."/>
            <person name="Epstein S.E."/>
            <person name="Palumbo A.V."/>
            <person name="Brown S.D."/>
        </authorList>
    </citation>
    <scope>NUCLEOTIDE SEQUENCE [LARGE SCALE GENOMIC DNA]</scope>
    <source>
        <strain evidence="8 9">OR37</strain>
    </source>
</reference>
<keyword evidence="9" id="KW-1185">Reference proteome</keyword>
<comment type="similarity">
    <text evidence="2">Belongs to the GtrA family.</text>
</comment>
<evidence type="ECO:0000256" key="4">
    <source>
        <dbReference type="ARBA" id="ARBA00022989"/>
    </source>
</evidence>
<dbReference type="Proteomes" id="UP000013063">
    <property type="component" value="Unassembled WGS sequence"/>
</dbReference>
<name>R0E8Y4_CAUVI</name>
<proteinExistence type="inferred from homology"/>
<evidence type="ECO:0000259" key="7">
    <source>
        <dbReference type="Pfam" id="PF04138"/>
    </source>
</evidence>
<feature type="transmembrane region" description="Helical" evidence="6">
    <location>
        <begin position="46"/>
        <end position="70"/>
    </location>
</feature>
<feature type="transmembrane region" description="Helical" evidence="6">
    <location>
        <begin position="82"/>
        <end position="106"/>
    </location>
</feature>
<dbReference type="GO" id="GO:0005886">
    <property type="term" value="C:plasma membrane"/>
    <property type="evidence" value="ECO:0007669"/>
    <property type="project" value="TreeGrafter"/>
</dbReference>
<dbReference type="OrthoDB" id="7192803at2"/>
<dbReference type="PATRIC" id="fig|1292034.3.peg.2170"/>
<accession>R0E8Y4</accession>
<evidence type="ECO:0000256" key="2">
    <source>
        <dbReference type="ARBA" id="ARBA00009399"/>
    </source>
</evidence>
<dbReference type="PANTHER" id="PTHR38459:SF1">
    <property type="entry name" value="PROPHAGE BACTOPRENOL-LINKED GLUCOSE TRANSLOCASE HOMOLOG"/>
    <property type="match status" value="1"/>
</dbReference>
<dbReference type="InterPro" id="IPR051401">
    <property type="entry name" value="GtrA_CellWall_Glycosyl"/>
</dbReference>
<evidence type="ECO:0000313" key="8">
    <source>
        <dbReference type="EMBL" id="ENZ81948.1"/>
    </source>
</evidence>
<gene>
    <name evidence="8" type="ORF">OR37_02184</name>
</gene>
<keyword evidence="5 6" id="KW-0472">Membrane</keyword>
<evidence type="ECO:0000256" key="3">
    <source>
        <dbReference type="ARBA" id="ARBA00022692"/>
    </source>
</evidence>
<feature type="domain" description="GtrA/DPMS transmembrane" evidence="7">
    <location>
        <begin position="21"/>
        <end position="135"/>
    </location>
</feature>
<dbReference type="eggNOG" id="COG2246">
    <property type="taxonomic scope" value="Bacteria"/>
</dbReference>
<protein>
    <submittedName>
        <fullName evidence="8">Putative membrane protein</fullName>
    </submittedName>
</protein>
<evidence type="ECO:0000256" key="5">
    <source>
        <dbReference type="ARBA" id="ARBA00023136"/>
    </source>
</evidence>
<evidence type="ECO:0000256" key="6">
    <source>
        <dbReference type="SAM" id="Phobius"/>
    </source>
</evidence>
<dbReference type="InterPro" id="IPR007267">
    <property type="entry name" value="GtrA_DPMS_TM"/>
</dbReference>
<dbReference type="PANTHER" id="PTHR38459">
    <property type="entry name" value="PROPHAGE BACTOPRENOL-LINKED GLUCOSE TRANSLOCASE HOMOLOG"/>
    <property type="match status" value="1"/>
</dbReference>
<keyword evidence="3 6" id="KW-0812">Transmembrane</keyword>
<feature type="transmembrane region" description="Helical" evidence="6">
    <location>
        <begin position="112"/>
        <end position="129"/>
    </location>
</feature>
<sequence length="145" mass="15713" precursor="true">MDELTRLWRRLPEGLRELVLYGFASALALGLDWGLLLLLTRLGVNYLVASATGFLSGMAVTYVLSVSVVFRHRAVADRRSEFAGFLAVGLAGLVLTQGLMALWVGGLHMGPGLAKIPTAGIVFVFNFVVRKALLFRAERSPAIQP</sequence>
<dbReference type="GO" id="GO:0000271">
    <property type="term" value="P:polysaccharide biosynthetic process"/>
    <property type="evidence" value="ECO:0007669"/>
    <property type="project" value="InterPro"/>
</dbReference>
<feature type="transmembrane region" description="Helical" evidence="6">
    <location>
        <begin position="18"/>
        <end position="40"/>
    </location>
</feature>